<comment type="similarity">
    <text evidence="2 9">Belongs to the multidrug resistance efflux pump SepA family.</text>
</comment>
<evidence type="ECO:0000256" key="9">
    <source>
        <dbReference type="RuleBase" id="RU362138"/>
    </source>
</evidence>
<gene>
    <name evidence="9" type="primary">sepA</name>
    <name evidence="10" type="ORF">BUY44_00415</name>
    <name evidence="11" type="ORF">BUY48_10100</name>
</gene>
<evidence type="ECO:0000256" key="4">
    <source>
        <dbReference type="ARBA" id="ARBA00022448"/>
    </source>
</evidence>
<comment type="subcellular location">
    <subcellularLocation>
        <location evidence="1 9">Cell membrane</location>
        <topology evidence="1 9">Multi-pass membrane protein</topology>
    </subcellularLocation>
</comment>
<dbReference type="GO" id="GO:0005886">
    <property type="term" value="C:plasma membrane"/>
    <property type="evidence" value="ECO:0007669"/>
    <property type="project" value="UniProtKB-SubCell"/>
</dbReference>
<evidence type="ECO:0000256" key="5">
    <source>
        <dbReference type="ARBA" id="ARBA00022475"/>
    </source>
</evidence>
<keyword evidence="7 9" id="KW-1133">Transmembrane helix</keyword>
<feature type="transmembrane region" description="Helical" evidence="9">
    <location>
        <begin position="127"/>
        <end position="146"/>
    </location>
</feature>
<evidence type="ECO:0000313" key="10">
    <source>
        <dbReference type="EMBL" id="PTE74751.1"/>
    </source>
</evidence>
<evidence type="ECO:0000256" key="3">
    <source>
        <dbReference type="ARBA" id="ARBA00016025"/>
    </source>
</evidence>
<dbReference type="AlphaFoldDB" id="A0A2T4KKY8"/>
<dbReference type="Pfam" id="PF17080">
    <property type="entry name" value="SepA"/>
    <property type="match status" value="1"/>
</dbReference>
<reference evidence="10" key="2">
    <citation type="submission" date="2018-03" db="EMBL/GenBank/DDBJ databases">
        <authorList>
            <person name="Keele B.F."/>
        </authorList>
    </citation>
    <scope>NUCLEOTIDE SEQUENCE</scope>
    <source>
        <strain evidence="11">SNUC 4143</strain>
        <strain evidence="10">SNUC 761</strain>
    </source>
</reference>
<dbReference type="EMBL" id="PYZL01000001">
    <property type="protein sequence ID" value="PTE74751.1"/>
    <property type="molecule type" value="Genomic_DNA"/>
</dbReference>
<reference evidence="12 13" key="1">
    <citation type="journal article" date="2016" name="Front. Microbiol.">
        <title>Comprehensive Phylogenetic Analysis of Bovine Non-aureus Staphylococci Species Based on Whole-Genome Sequencing.</title>
        <authorList>
            <person name="Naushad S."/>
            <person name="Barkema H.W."/>
            <person name="Luby C."/>
            <person name="Condas L.A."/>
            <person name="Nobrega D.B."/>
            <person name="Carson D.A."/>
            <person name="De Buck J."/>
        </authorList>
    </citation>
    <scope>NUCLEOTIDE SEQUENCE [LARGE SCALE GENOMIC DNA]</scope>
    <source>
        <strain evidence="11 13">SNUC 4143</strain>
        <strain evidence="10 12">SNUC 761</strain>
    </source>
</reference>
<evidence type="ECO:0000256" key="6">
    <source>
        <dbReference type="ARBA" id="ARBA00022692"/>
    </source>
</evidence>
<keyword evidence="8 9" id="KW-0472">Membrane</keyword>
<dbReference type="Proteomes" id="UP000243350">
    <property type="component" value="Unassembled WGS sequence"/>
</dbReference>
<proteinExistence type="inferred from homology"/>
<dbReference type="RefSeq" id="WP_107505564.1">
    <property type="nucleotide sequence ID" value="NZ_CP130489.1"/>
</dbReference>
<evidence type="ECO:0000313" key="13">
    <source>
        <dbReference type="Proteomes" id="UP000243350"/>
    </source>
</evidence>
<evidence type="ECO:0000313" key="11">
    <source>
        <dbReference type="EMBL" id="PTF11884.1"/>
    </source>
</evidence>
<accession>A0A2T4KKY8</accession>
<keyword evidence="6 9" id="KW-0812">Transmembrane</keyword>
<evidence type="ECO:0000256" key="7">
    <source>
        <dbReference type="ARBA" id="ARBA00022989"/>
    </source>
</evidence>
<dbReference type="EMBL" id="PYZH01000082">
    <property type="protein sequence ID" value="PTF11884.1"/>
    <property type="molecule type" value="Genomic_DNA"/>
</dbReference>
<sequence>MKFFKNKFKNIFSTLLVLTIFIISGCIFLMFLGFGLFGLSRILIFLKLGYFTYNKNFQDNLIYYGSYIVFGYFILFAIEHLMDYFRKQLPNNPYFNGITYHLISYIVTTVLFFFIIHVNYVYIKIDFWVIALIIGLLYIFKIIFYPDSENLNEKKR</sequence>
<evidence type="ECO:0000256" key="2">
    <source>
        <dbReference type="ARBA" id="ARBA00006238"/>
    </source>
</evidence>
<feature type="transmembrane region" description="Helical" evidence="9">
    <location>
        <begin position="61"/>
        <end position="81"/>
    </location>
</feature>
<comment type="caution">
    <text evidence="10">The sequence shown here is derived from an EMBL/GenBank/DDBJ whole genome shotgun (WGS) entry which is preliminary data.</text>
</comment>
<evidence type="ECO:0000313" key="12">
    <source>
        <dbReference type="Proteomes" id="UP000242547"/>
    </source>
</evidence>
<comment type="function">
    <text evidence="9">Involved in multidrug efflux.</text>
</comment>
<evidence type="ECO:0000256" key="1">
    <source>
        <dbReference type="ARBA" id="ARBA00004651"/>
    </source>
</evidence>
<protein>
    <recommendedName>
        <fullName evidence="3 9">Multidrug resistance efflux pump SepA</fullName>
    </recommendedName>
    <alternativeName>
        <fullName evidence="9">Antiseptic resistance protein SepA</fullName>
    </alternativeName>
</protein>
<evidence type="ECO:0000256" key="8">
    <source>
        <dbReference type="ARBA" id="ARBA00023136"/>
    </source>
</evidence>
<feature type="transmembrane region" description="Helical" evidence="9">
    <location>
        <begin position="12"/>
        <end position="41"/>
    </location>
</feature>
<dbReference type="InterPro" id="IPR031396">
    <property type="entry name" value="SepA"/>
</dbReference>
<dbReference type="Proteomes" id="UP000242547">
    <property type="component" value="Unassembled WGS sequence"/>
</dbReference>
<name>A0A2T4KKY8_9STAP</name>
<dbReference type="PROSITE" id="PS51257">
    <property type="entry name" value="PROKAR_LIPOPROTEIN"/>
    <property type="match status" value="1"/>
</dbReference>
<feature type="transmembrane region" description="Helical" evidence="9">
    <location>
        <begin position="102"/>
        <end position="121"/>
    </location>
</feature>
<keyword evidence="5" id="KW-1003">Cell membrane</keyword>
<keyword evidence="4 9" id="KW-0813">Transport</keyword>
<organism evidence="10 12">
    <name type="scientific">Staphylococcus devriesei</name>
    <dbReference type="NCBI Taxonomy" id="586733"/>
    <lineage>
        <taxon>Bacteria</taxon>
        <taxon>Bacillati</taxon>
        <taxon>Bacillota</taxon>
        <taxon>Bacilli</taxon>
        <taxon>Bacillales</taxon>
        <taxon>Staphylococcaceae</taxon>
        <taxon>Staphylococcus</taxon>
    </lineage>
</organism>